<keyword evidence="3" id="KW-1185">Reference proteome</keyword>
<proteinExistence type="predicted"/>
<comment type="caution">
    <text evidence="2">The sequence shown here is derived from an EMBL/GenBank/DDBJ whole genome shotgun (WGS) entry which is preliminary data.</text>
</comment>
<feature type="compositionally biased region" description="Basic residues" evidence="1">
    <location>
        <begin position="90"/>
        <end position="102"/>
    </location>
</feature>
<gene>
    <name evidence="2" type="ORF">AVEN_184771_1</name>
</gene>
<evidence type="ECO:0000256" key="1">
    <source>
        <dbReference type="SAM" id="MobiDB-lite"/>
    </source>
</evidence>
<protein>
    <submittedName>
        <fullName evidence="2">Uncharacterized protein</fullName>
    </submittedName>
</protein>
<sequence>MLRPLISYASPVWGAAANIHMQSLEKLQNITVRQIVRQPWYIRNHNIRKDLCLPTIQEFFKTISERFFRKVDASSSTALLSIPPYDPRSNRNRRRPRAALHR</sequence>
<dbReference type="EMBL" id="BGPR01237004">
    <property type="protein sequence ID" value="GBL96314.1"/>
    <property type="molecule type" value="Genomic_DNA"/>
</dbReference>
<evidence type="ECO:0000313" key="2">
    <source>
        <dbReference type="EMBL" id="GBL96314.1"/>
    </source>
</evidence>
<dbReference type="OrthoDB" id="6432094at2759"/>
<name>A0A4Y2BYV8_ARAVE</name>
<feature type="region of interest" description="Disordered" evidence="1">
    <location>
        <begin position="74"/>
        <end position="102"/>
    </location>
</feature>
<dbReference type="Proteomes" id="UP000499080">
    <property type="component" value="Unassembled WGS sequence"/>
</dbReference>
<organism evidence="2 3">
    <name type="scientific">Araneus ventricosus</name>
    <name type="common">Orbweaver spider</name>
    <name type="synonym">Epeira ventricosa</name>
    <dbReference type="NCBI Taxonomy" id="182803"/>
    <lineage>
        <taxon>Eukaryota</taxon>
        <taxon>Metazoa</taxon>
        <taxon>Ecdysozoa</taxon>
        <taxon>Arthropoda</taxon>
        <taxon>Chelicerata</taxon>
        <taxon>Arachnida</taxon>
        <taxon>Araneae</taxon>
        <taxon>Araneomorphae</taxon>
        <taxon>Entelegynae</taxon>
        <taxon>Araneoidea</taxon>
        <taxon>Araneidae</taxon>
        <taxon>Araneus</taxon>
    </lineage>
</organism>
<evidence type="ECO:0000313" key="3">
    <source>
        <dbReference type="Proteomes" id="UP000499080"/>
    </source>
</evidence>
<accession>A0A4Y2BYV8</accession>
<reference evidence="2 3" key="1">
    <citation type="journal article" date="2019" name="Sci. Rep.">
        <title>Orb-weaving spider Araneus ventricosus genome elucidates the spidroin gene catalogue.</title>
        <authorList>
            <person name="Kono N."/>
            <person name="Nakamura H."/>
            <person name="Ohtoshi R."/>
            <person name="Moran D.A.P."/>
            <person name="Shinohara A."/>
            <person name="Yoshida Y."/>
            <person name="Fujiwara M."/>
            <person name="Mori M."/>
            <person name="Tomita M."/>
            <person name="Arakawa K."/>
        </authorList>
    </citation>
    <scope>NUCLEOTIDE SEQUENCE [LARGE SCALE GENOMIC DNA]</scope>
</reference>
<dbReference type="AlphaFoldDB" id="A0A4Y2BYV8"/>